<name>A0A518B1B1_9BACT</name>
<evidence type="ECO:0000256" key="1">
    <source>
        <dbReference type="SAM" id="MobiDB-lite"/>
    </source>
</evidence>
<protein>
    <submittedName>
        <fullName evidence="2">Uncharacterized protein</fullName>
    </submittedName>
</protein>
<feature type="region of interest" description="Disordered" evidence="1">
    <location>
        <begin position="100"/>
        <end position="121"/>
    </location>
</feature>
<evidence type="ECO:0000313" key="3">
    <source>
        <dbReference type="Proteomes" id="UP000317093"/>
    </source>
</evidence>
<dbReference type="RefSeq" id="WP_145257121.1">
    <property type="nucleotide sequence ID" value="NZ_CP036279.1"/>
</dbReference>
<keyword evidence="3" id="KW-1185">Reference proteome</keyword>
<evidence type="ECO:0000313" key="2">
    <source>
        <dbReference type="EMBL" id="QDU60765.1"/>
    </source>
</evidence>
<proteinExistence type="predicted"/>
<organism evidence="2 3">
    <name type="scientific">Kolteria novifilia</name>
    <dbReference type="NCBI Taxonomy" id="2527975"/>
    <lineage>
        <taxon>Bacteria</taxon>
        <taxon>Pseudomonadati</taxon>
        <taxon>Planctomycetota</taxon>
        <taxon>Planctomycetia</taxon>
        <taxon>Kolteriales</taxon>
        <taxon>Kolteriaceae</taxon>
        <taxon>Kolteria</taxon>
    </lineage>
</organism>
<gene>
    <name evidence="2" type="ORF">Pan216_16160</name>
</gene>
<dbReference type="AlphaFoldDB" id="A0A518B1B1"/>
<accession>A0A518B1B1</accession>
<sequence>MGRNDRLTLETLPEECDYLARKARKLRKRAEAELSRNDVTITTFLDSLLDQLARCQVQIGLLGRDLRYGKLDFDQRHKCLSSIARASETRSRLLARLGLDGGLGGKGASSPWAGLHGDDGE</sequence>
<dbReference type="KEGG" id="knv:Pan216_16160"/>
<dbReference type="Proteomes" id="UP000317093">
    <property type="component" value="Chromosome"/>
</dbReference>
<dbReference type="EMBL" id="CP036279">
    <property type="protein sequence ID" value="QDU60765.1"/>
    <property type="molecule type" value="Genomic_DNA"/>
</dbReference>
<reference evidence="2 3" key="1">
    <citation type="submission" date="2019-02" db="EMBL/GenBank/DDBJ databases">
        <title>Deep-cultivation of Planctomycetes and their phenomic and genomic characterization uncovers novel biology.</title>
        <authorList>
            <person name="Wiegand S."/>
            <person name="Jogler M."/>
            <person name="Boedeker C."/>
            <person name="Pinto D."/>
            <person name="Vollmers J."/>
            <person name="Rivas-Marin E."/>
            <person name="Kohn T."/>
            <person name="Peeters S.H."/>
            <person name="Heuer A."/>
            <person name="Rast P."/>
            <person name="Oberbeckmann S."/>
            <person name="Bunk B."/>
            <person name="Jeske O."/>
            <person name="Meyerdierks A."/>
            <person name="Storesund J.E."/>
            <person name="Kallscheuer N."/>
            <person name="Luecker S."/>
            <person name="Lage O.M."/>
            <person name="Pohl T."/>
            <person name="Merkel B.J."/>
            <person name="Hornburger P."/>
            <person name="Mueller R.-W."/>
            <person name="Bruemmer F."/>
            <person name="Labrenz M."/>
            <person name="Spormann A.M."/>
            <person name="Op den Camp H."/>
            <person name="Overmann J."/>
            <person name="Amann R."/>
            <person name="Jetten M.S.M."/>
            <person name="Mascher T."/>
            <person name="Medema M.H."/>
            <person name="Devos D.P."/>
            <person name="Kaster A.-K."/>
            <person name="Ovreas L."/>
            <person name="Rohde M."/>
            <person name="Galperin M.Y."/>
            <person name="Jogler C."/>
        </authorList>
    </citation>
    <scope>NUCLEOTIDE SEQUENCE [LARGE SCALE GENOMIC DNA]</scope>
    <source>
        <strain evidence="2 3">Pan216</strain>
    </source>
</reference>